<gene>
    <name evidence="1" type="ORF">CERZMDRAFT_82129</name>
</gene>
<name>A0A6A6FS30_9PEZI</name>
<dbReference type="Proteomes" id="UP000799539">
    <property type="component" value="Unassembled WGS sequence"/>
</dbReference>
<evidence type="ECO:0000313" key="1">
    <source>
        <dbReference type="EMBL" id="KAF2216084.1"/>
    </source>
</evidence>
<sequence>MERPTFIIPTWPQHARNWTATPIPPCPAPSKVPAVATLPCRATVAFKVKLPSSAESRDRHADRPRASAATNLPTRLRLRIPDGWLRSTNLFMITAALLCLVAPHRSPREVRLGNDQQAEPMANGWDSAEYGSNPAKSLVLGIWQATFHGHRRFTS</sequence>
<keyword evidence="2" id="KW-1185">Reference proteome</keyword>
<evidence type="ECO:0000313" key="2">
    <source>
        <dbReference type="Proteomes" id="UP000799539"/>
    </source>
</evidence>
<dbReference type="EMBL" id="ML992665">
    <property type="protein sequence ID" value="KAF2216084.1"/>
    <property type="molecule type" value="Genomic_DNA"/>
</dbReference>
<dbReference type="AlphaFoldDB" id="A0A6A6FS30"/>
<accession>A0A6A6FS30</accession>
<proteinExistence type="predicted"/>
<protein>
    <submittedName>
        <fullName evidence="1">Uncharacterized protein</fullName>
    </submittedName>
</protein>
<organism evidence="1 2">
    <name type="scientific">Cercospora zeae-maydis SCOH1-5</name>
    <dbReference type="NCBI Taxonomy" id="717836"/>
    <lineage>
        <taxon>Eukaryota</taxon>
        <taxon>Fungi</taxon>
        <taxon>Dikarya</taxon>
        <taxon>Ascomycota</taxon>
        <taxon>Pezizomycotina</taxon>
        <taxon>Dothideomycetes</taxon>
        <taxon>Dothideomycetidae</taxon>
        <taxon>Mycosphaerellales</taxon>
        <taxon>Mycosphaerellaceae</taxon>
        <taxon>Cercospora</taxon>
    </lineage>
</organism>
<reference evidence="1" key="1">
    <citation type="journal article" date="2020" name="Stud. Mycol.">
        <title>101 Dothideomycetes genomes: a test case for predicting lifestyles and emergence of pathogens.</title>
        <authorList>
            <person name="Haridas S."/>
            <person name="Albert R."/>
            <person name="Binder M."/>
            <person name="Bloem J."/>
            <person name="Labutti K."/>
            <person name="Salamov A."/>
            <person name="Andreopoulos B."/>
            <person name="Baker S."/>
            <person name="Barry K."/>
            <person name="Bills G."/>
            <person name="Bluhm B."/>
            <person name="Cannon C."/>
            <person name="Castanera R."/>
            <person name="Culley D."/>
            <person name="Daum C."/>
            <person name="Ezra D."/>
            <person name="Gonzalez J."/>
            <person name="Henrissat B."/>
            <person name="Kuo A."/>
            <person name="Liang C."/>
            <person name="Lipzen A."/>
            <person name="Lutzoni F."/>
            <person name="Magnuson J."/>
            <person name="Mondo S."/>
            <person name="Nolan M."/>
            <person name="Ohm R."/>
            <person name="Pangilinan J."/>
            <person name="Park H.-J."/>
            <person name="Ramirez L."/>
            <person name="Alfaro M."/>
            <person name="Sun H."/>
            <person name="Tritt A."/>
            <person name="Yoshinaga Y."/>
            <person name="Zwiers L.-H."/>
            <person name="Turgeon B."/>
            <person name="Goodwin S."/>
            <person name="Spatafora J."/>
            <person name="Crous P."/>
            <person name="Grigoriev I."/>
        </authorList>
    </citation>
    <scope>NUCLEOTIDE SEQUENCE</scope>
    <source>
        <strain evidence="1">SCOH1-5</strain>
    </source>
</reference>